<accession>A0A369ADE7</accession>
<proteinExistence type="predicted"/>
<comment type="caution">
    <text evidence="1">The sequence shown here is derived from an EMBL/GenBank/DDBJ whole genome shotgun (WGS) entry which is preliminary data.</text>
</comment>
<gene>
    <name evidence="1" type="ORF">DFP77_10612</name>
</gene>
<sequence length="259" mass="29629">MKYKISTPVLIDHFSESELQVLGGVKSKQWLEINLYNTDHLSLLEVRGVEVPFTDESGRFITLTDLSPRENLPIFFKVSDTEFTESALFSAYKLCLISSKLDDKAKSLGKALHNTSTEDDYYHFCNIVCDWGRGLRVWSNLHRHHEDRLGFVLKKWLSVVGDVSDEEAITMGASIKGLRVSFASKQLRFLDPNRFVVLDDVFCQGLGIALNPKGYVLFLSILRQLQRQLTKELPLGDLEQGLFYLVRQKVRQKTDDIII</sequence>
<dbReference type="Proteomes" id="UP000253506">
    <property type="component" value="Unassembled WGS sequence"/>
</dbReference>
<organism evidence="1 2">
    <name type="scientific">Marinomonas foliarum</name>
    <dbReference type="NCBI Taxonomy" id="491950"/>
    <lineage>
        <taxon>Bacteria</taxon>
        <taxon>Pseudomonadati</taxon>
        <taxon>Pseudomonadota</taxon>
        <taxon>Gammaproteobacteria</taxon>
        <taxon>Oceanospirillales</taxon>
        <taxon>Oceanospirillaceae</taxon>
        <taxon>Marinomonas</taxon>
    </lineage>
</organism>
<dbReference type="RefSeq" id="WP_114411079.1">
    <property type="nucleotide sequence ID" value="NZ_QPJQ01000006.1"/>
</dbReference>
<dbReference type="OrthoDB" id="9155123at2"/>
<dbReference type="EMBL" id="QPJQ01000006">
    <property type="protein sequence ID" value="RCX07145.1"/>
    <property type="molecule type" value="Genomic_DNA"/>
</dbReference>
<dbReference type="AlphaFoldDB" id="A0A369ADE7"/>
<evidence type="ECO:0000313" key="2">
    <source>
        <dbReference type="Proteomes" id="UP000253506"/>
    </source>
</evidence>
<reference evidence="1 2" key="1">
    <citation type="submission" date="2018-07" db="EMBL/GenBank/DDBJ databases">
        <title>Genomic Encyclopedia of Type Strains, Phase III (KMG-III): the genomes of soil and plant-associated and newly described type strains.</title>
        <authorList>
            <person name="Whitman W."/>
        </authorList>
    </citation>
    <scope>NUCLEOTIDE SEQUENCE [LARGE SCALE GENOMIC DNA]</scope>
    <source>
        <strain evidence="1 2">CECT 7731</strain>
    </source>
</reference>
<evidence type="ECO:0000313" key="1">
    <source>
        <dbReference type="EMBL" id="RCX07145.1"/>
    </source>
</evidence>
<name>A0A369ADE7_9GAMM</name>
<protein>
    <submittedName>
        <fullName evidence="1">Uncharacterized protein</fullName>
    </submittedName>
</protein>